<dbReference type="InterPro" id="IPR014052">
    <property type="entry name" value="DNA_primase_ssu_euk/arc"/>
</dbReference>
<dbReference type="InterPro" id="IPR002755">
    <property type="entry name" value="DNA_primase_S"/>
</dbReference>
<keyword evidence="3 10" id="KW-0639">Primosome</keyword>
<evidence type="ECO:0000313" key="13">
    <source>
        <dbReference type="Proteomes" id="UP000002630"/>
    </source>
</evidence>
<dbReference type="InParanoid" id="D7G7Y8"/>
<evidence type="ECO:0000256" key="7">
    <source>
        <dbReference type="ARBA" id="ARBA00022723"/>
    </source>
</evidence>
<keyword evidence="8" id="KW-0862">Zinc</keyword>
<keyword evidence="7" id="KW-0479">Metal-binding</keyword>
<keyword evidence="13" id="KW-1185">Reference proteome</keyword>
<dbReference type="GO" id="GO:0003899">
    <property type="term" value="F:DNA-directed RNA polymerase activity"/>
    <property type="evidence" value="ECO:0007669"/>
    <property type="project" value="InterPro"/>
</dbReference>
<keyword evidence="9" id="KW-0804">Transcription</keyword>
<evidence type="ECO:0000256" key="1">
    <source>
        <dbReference type="ARBA" id="ARBA00009762"/>
    </source>
</evidence>
<dbReference type="NCBIfam" id="TIGR00335">
    <property type="entry name" value="primase_sml"/>
    <property type="match status" value="1"/>
</dbReference>
<evidence type="ECO:0000256" key="2">
    <source>
        <dbReference type="ARBA" id="ARBA00022478"/>
    </source>
</evidence>
<protein>
    <recommendedName>
        <fullName evidence="10">DNA primase</fullName>
        <ecNumber evidence="10">2.7.7.-</ecNumber>
    </recommendedName>
</protein>
<evidence type="ECO:0000256" key="9">
    <source>
        <dbReference type="ARBA" id="ARBA00023163"/>
    </source>
</evidence>
<dbReference type="STRING" id="2880.D7G7Y8"/>
<dbReference type="FunFam" id="3.90.920.10:FF:000003">
    <property type="entry name" value="DNA primase"/>
    <property type="match status" value="1"/>
</dbReference>
<evidence type="ECO:0000256" key="10">
    <source>
        <dbReference type="RuleBase" id="RU003514"/>
    </source>
</evidence>
<dbReference type="GO" id="GO:0046872">
    <property type="term" value="F:metal ion binding"/>
    <property type="evidence" value="ECO:0007669"/>
    <property type="project" value="UniProtKB-KW"/>
</dbReference>
<name>D7G7Y8_ECTSI</name>
<keyword evidence="6 10" id="KW-0235">DNA replication</keyword>
<accession>D7G7Y8</accession>
<evidence type="ECO:0000256" key="11">
    <source>
        <dbReference type="SAM" id="MobiDB-lite"/>
    </source>
</evidence>
<dbReference type="AlphaFoldDB" id="D7G7Y8"/>
<evidence type="ECO:0000256" key="4">
    <source>
        <dbReference type="ARBA" id="ARBA00022679"/>
    </source>
</evidence>
<evidence type="ECO:0000256" key="8">
    <source>
        <dbReference type="ARBA" id="ARBA00022833"/>
    </source>
</evidence>
<dbReference type="GO" id="GO:0006269">
    <property type="term" value="P:DNA replication, synthesis of primer"/>
    <property type="evidence" value="ECO:0007669"/>
    <property type="project" value="UniProtKB-KW"/>
</dbReference>
<feature type="region of interest" description="Disordered" evidence="11">
    <location>
        <begin position="1"/>
        <end position="37"/>
    </location>
</feature>
<dbReference type="EC" id="2.7.7.-" evidence="10"/>
<keyword evidence="5" id="KW-0548">Nucleotidyltransferase</keyword>
<evidence type="ECO:0000256" key="6">
    <source>
        <dbReference type="ARBA" id="ARBA00022705"/>
    </source>
</evidence>
<dbReference type="Proteomes" id="UP000002630">
    <property type="component" value="Linkage Group LG16"/>
</dbReference>
<evidence type="ECO:0000256" key="3">
    <source>
        <dbReference type="ARBA" id="ARBA00022515"/>
    </source>
</evidence>
<keyword evidence="2 10" id="KW-0240">DNA-directed RNA polymerase</keyword>
<dbReference type="SUPFAM" id="SSF56747">
    <property type="entry name" value="Prim-pol domain"/>
    <property type="match status" value="1"/>
</dbReference>
<dbReference type="Pfam" id="PF01896">
    <property type="entry name" value="DNA_primase_S"/>
    <property type="match status" value="1"/>
</dbReference>
<dbReference type="FunCoup" id="D7G7Y8">
    <property type="interactions" value="157"/>
</dbReference>
<dbReference type="EMBL" id="FN649096">
    <property type="protein sequence ID" value="CBJ27863.1"/>
    <property type="molecule type" value="Genomic_DNA"/>
</dbReference>
<dbReference type="CDD" id="cd04860">
    <property type="entry name" value="AE_Prim_S"/>
    <property type="match status" value="1"/>
</dbReference>
<dbReference type="Gene3D" id="3.90.920.10">
    <property type="entry name" value="DNA primase, PRIM domain"/>
    <property type="match status" value="1"/>
</dbReference>
<dbReference type="OrthoDB" id="19606at2759"/>
<dbReference type="OMA" id="NVTRGFN"/>
<dbReference type="EMBL" id="FN649741">
    <property type="protein sequence ID" value="CBJ27863.1"/>
    <property type="molecule type" value="Genomic_DNA"/>
</dbReference>
<evidence type="ECO:0000256" key="5">
    <source>
        <dbReference type="ARBA" id="ARBA00022695"/>
    </source>
</evidence>
<dbReference type="PANTHER" id="PTHR10536">
    <property type="entry name" value="DNA PRIMASE SMALL SUBUNIT"/>
    <property type="match status" value="1"/>
</dbReference>
<comment type="similarity">
    <text evidence="1 10">Belongs to the eukaryotic-type primase small subunit family.</text>
</comment>
<dbReference type="GO" id="GO:0005658">
    <property type="term" value="C:alpha DNA polymerase:primase complex"/>
    <property type="evidence" value="ECO:0007669"/>
    <property type="project" value="UniProtKB-ARBA"/>
</dbReference>
<dbReference type="eggNOG" id="KOG2851">
    <property type="taxonomic scope" value="Eukaryota"/>
</dbReference>
<organism evidence="12 13">
    <name type="scientific">Ectocarpus siliculosus</name>
    <name type="common">Brown alga</name>
    <name type="synonym">Conferva siliculosa</name>
    <dbReference type="NCBI Taxonomy" id="2880"/>
    <lineage>
        <taxon>Eukaryota</taxon>
        <taxon>Sar</taxon>
        <taxon>Stramenopiles</taxon>
        <taxon>Ochrophyta</taxon>
        <taxon>PX clade</taxon>
        <taxon>Phaeophyceae</taxon>
        <taxon>Ectocarpales</taxon>
        <taxon>Ectocarpaceae</taxon>
        <taxon>Ectocarpus</taxon>
    </lineage>
</organism>
<proteinExistence type="inferred from homology"/>
<sequence>MPTAAMEVDKGDQEMVAGASGVESKAPVRSKGVSADDDREAFSPDLLRIYYARLFPYEQMYRWLGYSNMPASLPDSSGKPQPVDEQADFFSKREFSFTIEDDVYIRYQCFADQKEFEQQVQRKQPHKIDIGAIFTLPPKNHLAVKPGAFQPVERELVFDIDLTDYDDVRTCCSGAKICNRCWSYMTMAVEVMDVGLRQDFGFKHILWVYSGRRGVHCWVADDAARALTNEGRGAVADYFGVVAGNDNQSKKVNVSLPIHPSLRRAYETLEPLFLEHIITEEGQGLLSDPSHWGKLLATVPEDVRQTLEGRWKMGGSSPADKWEELVEEMEKKGRKQQQLAKKMKPADRPPTPEQWRYEVVFEHTYPRLDVNVSKGRNHLLKSPFAVHPKTGRVCVPIDPAHVREFDPFTVPTLGQLQRQIDKYDKEHGEETKSVSSINKTEMKKYVQQFEDTFLTGLYKGIRVKKRDRTERIAAVTTDF</sequence>
<reference evidence="12 13" key="1">
    <citation type="journal article" date="2010" name="Nature">
        <title>The Ectocarpus genome and the independent evolution of multicellularity in brown algae.</title>
        <authorList>
            <person name="Cock J.M."/>
            <person name="Sterck L."/>
            <person name="Rouze P."/>
            <person name="Scornet D."/>
            <person name="Allen A.E."/>
            <person name="Amoutzias G."/>
            <person name="Anthouard V."/>
            <person name="Artiguenave F."/>
            <person name="Aury J.M."/>
            <person name="Badger J.H."/>
            <person name="Beszteri B."/>
            <person name="Billiau K."/>
            <person name="Bonnet E."/>
            <person name="Bothwell J.H."/>
            <person name="Bowler C."/>
            <person name="Boyen C."/>
            <person name="Brownlee C."/>
            <person name="Carrano C.J."/>
            <person name="Charrier B."/>
            <person name="Cho G.Y."/>
            <person name="Coelho S.M."/>
            <person name="Collen J."/>
            <person name="Corre E."/>
            <person name="Da Silva C."/>
            <person name="Delage L."/>
            <person name="Delaroque N."/>
            <person name="Dittami S.M."/>
            <person name="Doulbeau S."/>
            <person name="Elias M."/>
            <person name="Farnham G."/>
            <person name="Gachon C.M."/>
            <person name="Gschloessl B."/>
            <person name="Heesch S."/>
            <person name="Jabbari K."/>
            <person name="Jubin C."/>
            <person name="Kawai H."/>
            <person name="Kimura K."/>
            <person name="Kloareg B."/>
            <person name="Kupper F.C."/>
            <person name="Lang D."/>
            <person name="Le Bail A."/>
            <person name="Leblanc C."/>
            <person name="Lerouge P."/>
            <person name="Lohr M."/>
            <person name="Lopez P.J."/>
            <person name="Martens C."/>
            <person name="Maumus F."/>
            <person name="Michel G."/>
            <person name="Miranda-Saavedra D."/>
            <person name="Morales J."/>
            <person name="Moreau H."/>
            <person name="Motomura T."/>
            <person name="Nagasato C."/>
            <person name="Napoli C.A."/>
            <person name="Nelson D.R."/>
            <person name="Nyvall-Collen P."/>
            <person name="Peters A.F."/>
            <person name="Pommier C."/>
            <person name="Potin P."/>
            <person name="Poulain J."/>
            <person name="Quesneville H."/>
            <person name="Read B."/>
            <person name="Rensing S.A."/>
            <person name="Ritter A."/>
            <person name="Rousvoal S."/>
            <person name="Samanta M."/>
            <person name="Samson G."/>
            <person name="Schroeder D.C."/>
            <person name="Segurens B."/>
            <person name="Strittmatter M."/>
            <person name="Tonon T."/>
            <person name="Tregear J.W."/>
            <person name="Valentin K."/>
            <person name="von Dassow P."/>
            <person name="Yamagishi T."/>
            <person name="Van de Peer Y."/>
            <person name="Wincker P."/>
        </authorList>
    </citation>
    <scope>NUCLEOTIDE SEQUENCE [LARGE SCALE GENOMIC DNA]</scope>
    <source>
        <strain evidence="13">Ec32 / CCAP1310/4</strain>
    </source>
</reference>
<evidence type="ECO:0000313" key="12">
    <source>
        <dbReference type="EMBL" id="CBJ27863.1"/>
    </source>
</evidence>
<gene>
    <name evidence="12" type="ORF">Esi_0086_0039</name>
</gene>
<keyword evidence="4 10" id="KW-0808">Transferase</keyword>